<keyword evidence="11" id="KW-1185">Reference proteome</keyword>
<dbReference type="InterPro" id="IPR036393">
    <property type="entry name" value="AceGlu_kinase-like_sf"/>
</dbReference>
<keyword evidence="1 8" id="KW-0963">Cytoplasm</keyword>
<comment type="pathway">
    <text evidence="8">Amino-acid biosynthesis; L-proline biosynthesis; L-glutamate 5-semialdehyde from L-glutamate: step 1/2.</text>
</comment>
<dbReference type="Pfam" id="PF01472">
    <property type="entry name" value="PUA"/>
    <property type="match status" value="1"/>
</dbReference>
<gene>
    <name evidence="8" type="primary">proB</name>
    <name evidence="10" type="ORF">ATL42_0583</name>
</gene>
<dbReference type="PANTHER" id="PTHR43654">
    <property type="entry name" value="GLUTAMATE 5-KINASE"/>
    <property type="match status" value="1"/>
</dbReference>
<feature type="domain" description="PUA" evidence="9">
    <location>
        <begin position="286"/>
        <end position="369"/>
    </location>
</feature>
<comment type="similarity">
    <text evidence="8">Belongs to the glutamate 5-kinase family.</text>
</comment>
<dbReference type="RefSeq" id="WP_098454060.1">
    <property type="nucleotide sequence ID" value="NZ_PDJG01000001.1"/>
</dbReference>
<organism evidence="10 11">
    <name type="scientific">Sanguibacter antarcticus</name>
    <dbReference type="NCBI Taxonomy" id="372484"/>
    <lineage>
        <taxon>Bacteria</taxon>
        <taxon>Bacillati</taxon>
        <taxon>Actinomycetota</taxon>
        <taxon>Actinomycetes</taxon>
        <taxon>Micrococcales</taxon>
        <taxon>Sanguibacteraceae</taxon>
        <taxon>Sanguibacter</taxon>
    </lineage>
</organism>
<keyword evidence="3 8" id="KW-0641">Proline biosynthesis</keyword>
<keyword evidence="6 8" id="KW-0418">Kinase</keyword>
<dbReference type="Gene3D" id="3.40.1160.10">
    <property type="entry name" value="Acetylglutamate kinase-like"/>
    <property type="match status" value="1"/>
</dbReference>
<dbReference type="InterPro" id="IPR015947">
    <property type="entry name" value="PUA-like_sf"/>
</dbReference>
<dbReference type="SUPFAM" id="SSF53633">
    <property type="entry name" value="Carbamate kinase-like"/>
    <property type="match status" value="1"/>
</dbReference>
<dbReference type="SUPFAM" id="SSF88697">
    <property type="entry name" value="PUA domain-like"/>
    <property type="match status" value="1"/>
</dbReference>
<dbReference type="Gene3D" id="2.30.130.10">
    <property type="entry name" value="PUA domain"/>
    <property type="match status" value="1"/>
</dbReference>
<keyword evidence="2 8" id="KW-0028">Amino-acid biosynthesis</keyword>
<evidence type="ECO:0000256" key="7">
    <source>
        <dbReference type="ARBA" id="ARBA00022840"/>
    </source>
</evidence>
<evidence type="ECO:0000259" key="9">
    <source>
        <dbReference type="SMART" id="SM00359"/>
    </source>
</evidence>
<dbReference type="UniPathway" id="UPA00098">
    <property type="reaction ID" value="UER00359"/>
</dbReference>
<feature type="binding site" evidence="8">
    <location>
        <begin position="223"/>
        <end position="229"/>
    </location>
    <ligand>
        <name>ATP</name>
        <dbReference type="ChEBI" id="CHEBI:30616"/>
    </ligand>
</feature>
<dbReference type="InterPro" id="IPR001048">
    <property type="entry name" value="Asp/Glu/Uridylate_kinase"/>
</dbReference>
<dbReference type="PANTHER" id="PTHR43654:SF1">
    <property type="entry name" value="ISOPENTENYL PHOSPHATE KINASE"/>
    <property type="match status" value="1"/>
</dbReference>
<sequence length="384" mass="40273">MNEPQVDQSPRGLLKEAQRVVVKIGSSSLTAQDGHLDVAALRGLVDVIAARHAEGKHVVLVTSGAIAAGFGPLGLGSRPKDLATAQATAAVGQGLLVAQYTEAFAAHGVRVGQVLLTAEDTVRRGHYRNAQRSLERLLDLGVVPIVNENDAVATDKLRFGDNDRLAALVSHLVHADLMILLTDVDGLYDGPPTRPGAKRIREVRSPADIEHVEVTSSGSAVGTGGMITKLESVSIATASGIPVVLTLASNVAGALAGDEVGTFFAVTGKSSSRRRLWLQYAAKARGRLVLDDGAVRAVLGGTASLLPAGITAVEGSFESDDPVELVDPSGRVVARGLVSYDSTEIPELLGRSTGELRDVLGEGYDRAVVHRDYLVLVRRGRRSS</sequence>
<dbReference type="InterPro" id="IPR036974">
    <property type="entry name" value="PUA_sf"/>
</dbReference>
<dbReference type="InterPro" id="IPR005715">
    <property type="entry name" value="Glu_5kinase/COase_Synthase"/>
</dbReference>
<comment type="function">
    <text evidence="8">Catalyzes the transfer of a phosphate group to glutamate to form L-glutamate 5-phosphate.</text>
</comment>
<dbReference type="OrthoDB" id="9804434at2"/>
<evidence type="ECO:0000256" key="6">
    <source>
        <dbReference type="ARBA" id="ARBA00022777"/>
    </source>
</evidence>
<dbReference type="GO" id="GO:0005524">
    <property type="term" value="F:ATP binding"/>
    <property type="evidence" value="ECO:0007669"/>
    <property type="project" value="UniProtKB-KW"/>
</dbReference>
<evidence type="ECO:0000313" key="11">
    <source>
        <dbReference type="Proteomes" id="UP000225548"/>
    </source>
</evidence>
<evidence type="ECO:0000256" key="2">
    <source>
        <dbReference type="ARBA" id="ARBA00022605"/>
    </source>
</evidence>
<keyword evidence="4 8" id="KW-0808">Transferase</keyword>
<evidence type="ECO:0000256" key="1">
    <source>
        <dbReference type="ARBA" id="ARBA00022490"/>
    </source>
</evidence>
<evidence type="ECO:0000256" key="5">
    <source>
        <dbReference type="ARBA" id="ARBA00022741"/>
    </source>
</evidence>
<dbReference type="CDD" id="cd21157">
    <property type="entry name" value="PUA_G5K"/>
    <property type="match status" value="1"/>
</dbReference>
<evidence type="ECO:0000256" key="4">
    <source>
        <dbReference type="ARBA" id="ARBA00022679"/>
    </source>
</evidence>
<comment type="catalytic activity">
    <reaction evidence="8">
        <text>L-glutamate + ATP = L-glutamyl 5-phosphate + ADP</text>
        <dbReference type="Rhea" id="RHEA:14877"/>
        <dbReference type="ChEBI" id="CHEBI:29985"/>
        <dbReference type="ChEBI" id="CHEBI:30616"/>
        <dbReference type="ChEBI" id="CHEBI:58274"/>
        <dbReference type="ChEBI" id="CHEBI:456216"/>
        <dbReference type="EC" id="2.7.2.11"/>
    </reaction>
</comment>
<feature type="binding site" evidence="8">
    <location>
        <position position="63"/>
    </location>
    <ligand>
        <name>substrate</name>
    </ligand>
</feature>
<dbReference type="CDD" id="cd04242">
    <property type="entry name" value="AAK_G5K_ProB"/>
    <property type="match status" value="1"/>
</dbReference>
<dbReference type="NCBIfam" id="TIGR01027">
    <property type="entry name" value="proB"/>
    <property type="match status" value="1"/>
</dbReference>
<dbReference type="EC" id="2.7.2.11" evidence="8"/>
<dbReference type="InterPro" id="IPR011529">
    <property type="entry name" value="Glu_5kinase"/>
</dbReference>
<dbReference type="HAMAP" id="MF_00456">
    <property type="entry name" value="ProB"/>
    <property type="match status" value="1"/>
</dbReference>
<keyword evidence="7 8" id="KW-0067">ATP-binding</keyword>
<evidence type="ECO:0000313" key="10">
    <source>
        <dbReference type="EMBL" id="PFG32737.1"/>
    </source>
</evidence>
<accession>A0A2A9E110</accession>
<evidence type="ECO:0000256" key="8">
    <source>
        <dbReference type="HAMAP-Rule" id="MF_00456"/>
    </source>
</evidence>
<dbReference type="InterPro" id="IPR002478">
    <property type="entry name" value="PUA"/>
</dbReference>
<dbReference type="InterPro" id="IPR001057">
    <property type="entry name" value="Glu/AcGlu_kinase"/>
</dbReference>
<comment type="subcellular location">
    <subcellularLocation>
        <location evidence="8">Cytoplasm</location>
    </subcellularLocation>
</comment>
<keyword evidence="5 8" id="KW-0547">Nucleotide-binding</keyword>
<dbReference type="AlphaFoldDB" id="A0A2A9E110"/>
<dbReference type="PROSITE" id="PS50890">
    <property type="entry name" value="PUA"/>
    <property type="match status" value="1"/>
</dbReference>
<dbReference type="GO" id="GO:0004349">
    <property type="term" value="F:glutamate 5-kinase activity"/>
    <property type="evidence" value="ECO:0007669"/>
    <property type="project" value="UniProtKB-UniRule"/>
</dbReference>
<dbReference type="PIRSF" id="PIRSF000729">
    <property type="entry name" value="GK"/>
    <property type="match status" value="1"/>
</dbReference>
<dbReference type="FunFam" id="3.40.1160.10:FF:000018">
    <property type="entry name" value="Glutamate 5-kinase"/>
    <property type="match status" value="1"/>
</dbReference>
<proteinExistence type="inferred from homology"/>
<dbReference type="EMBL" id="PDJG01000001">
    <property type="protein sequence ID" value="PFG32737.1"/>
    <property type="molecule type" value="Genomic_DNA"/>
</dbReference>
<feature type="binding site" evidence="8">
    <location>
        <position position="162"/>
    </location>
    <ligand>
        <name>substrate</name>
    </ligand>
</feature>
<feature type="binding site" evidence="8">
    <location>
        <begin position="182"/>
        <end position="183"/>
    </location>
    <ligand>
        <name>ATP</name>
        <dbReference type="ChEBI" id="CHEBI:30616"/>
    </ligand>
</feature>
<dbReference type="GO" id="GO:0003723">
    <property type="term" value="F:RNA binding"/>
    <property type="evidence" value="ECO:0007669"/>
    <property type="project" value="InterPro"/>
</dbReference>
<comment type="caution">
    <text evidence="10">The sequence shown here is derived from an EMBL/GenBank/DDBJ whole genome shotgun (WGS) entry which is preliminary data.</text>
</comment>
<name>A0A2A9E110_9MICO</name>
<reference evidence="10 11" key="1">
    <citation type="submission" date="2017-10" db="EMBL/GenBank/DDBJ databases">
        <title>Sequencing the genomes of 1000 actinobacteria strains.</title>
        <authorList>
            <person name="Klenk H.-P."/>
        </authorList>
    </citation>
    <scope>NUCLEOTIDE SEQUENCE [LARGE SCALE GENOMIC DNA]</scope>
    <source>
        <strain evidence="10 11">DSM 18966</strain>
    </source>
</reference>
<dbReference type="Proteomes" id="UP000225548">
    <property type="component" value="Unassembled WGS sequence"/>
</dbReference>
<dbReference type="GO" id="GO:0005829">
    <property type="term" value="C:cytosol"/>
    <property type="evidence" value="ECO:0007669"/>
    <property type="project" value="TreeGrafter"/>
</dbReference>
<dbReference type="InterPro" id="IPR041739">
    <property type="entry name" value="G5K_ProB"/>
</dbReference>
<evidence type="ECO:0000256" key="3">
    <source>
        <dbReference type="ARBA" id="ARBA00022650"/>
    </source>
</evidence>
<dbReference type="Pfam" id="PF00696">
    <property type="entry name" value="AA_kinase"/>
    <property type="match status" value="1"/>
</dbReference>
<dbReference type="PRINTS" id="PR00474">
    <property type="entry name" value="GLU5KINASE"/>
</dbReference>
<dbReference type="GO" id="GO:0055129">
    <property type="term" value="P:L-proline biosynthetic process"/>
    <property type="evidence" value="ECO:0007669"/>
    <property type="project" value="UniProtKB-UniRule"/>
</dbReference>
<feature type="binding site" evidence="8">
    <location>
        <position position="150"/>
    </location>
    <ligand>
        <name>substrate</name>
    </ligand>
</feature>
<feature type="binding site" evidence="8">
    <location>
        <position position="23"/>
    </location>
    <ligand>
        <name>ATP</name>
        <dbReference type="ChEBI" id="CHEBI:30616"/>
    </ligand>
</feature>
<dbReference type="SMART" id="SM00359">
    <property type="entry name" value="PUA"/>
    <property type="match status" value="1"/>
</dbReference>
<protein>
    <recommendedName>
        <fullName evidence="8">Glutamate 5-kinase</fullName>
        <ecNumber evidence="8">2.7.2.11</ecNumber>
    </recommendedName>
    <alternativeName>
        <fullName evidence="8">Gamma-glutamyl kinase</fullName>
        <shortName evidence="8">GK</shortName>
    </alternativeName>
</protein>